<gene>
    <name evidence="6" type="ORF">MPRI_35830</name>
</gene>
<evidence type="ECO:0000313" key="7">
    <source>
        <dbReference type="Proteomes" id="UP000466578"/>
    </source>
</evidence>
<dbReference type="Pfam" id="PF00440">
    <property type="entry name" value="TetR_N"/>
    <property type="match status" value="1"/>
</dbReference>
<evidence type="ECO:0000256" key="3">
    <source>
        <dbReference type="ARBA" id="ARBA00023163"/>
    </source>
</evidence>
<dbReference type="InterPro" id="IPR009057">
    <property type="entry name" value="Homeodomain-like_sf"/>
</dbReference>
<accession>A0ABN6ARH7</accession>
<dbReference type="InterPro" id="IPR001647">
    <property type="entry name" value="HTH_TetR"/>
</dbReference>
<dbReference type="Pfam" id="PF21313">
    <property type="entry name" value="EthR_C"/>
    <property type="match status" value="1"/>
</dbReference>
<dbReference type="PANTHER" id="PTHR30055:SF234">
    <property type="entry name" value="HTH-TYPE TRANSCRIPTIONAL REGULATOR BETI"/>
    <property type="match status" value="1"/>
</dbReference>
<keyword evidence="1" id="KW-0805">Transcription regulation</keyword>
<keyword evidence="3" id="KW-0804">Transcription</keyword>
<evidence type="ECO:0000313" key="6">
    <source>
        <dbReference type="EMBL" id="BBY71396.1"/>
    </source>
</evidence>
<dbReference type="Gene3D" id="1.10.357.10">
    <property type="entry name" value="Tetracycline Repressor, domain 2"/>
    <property type="match status" value="1"/>
</dbReference>
<dbReference type="Gene3D" id="1.10.10.60">
    <property type="entry name" value="Homeodomain-like"/>
    <property type="match status" value="1"/>
</dbReference>
<name>A0ABN6ARH7_9MYCO</name>
<dbReference type="EMBL" id="AP022597">
    <property type="protein sequence ID" value="BBY71396.1"/>
    <property type="molecule type" value="Genomic_DNA"/>
</dbReference>
<keyword evidence="7" id="KW-1185">Reference proteome</keyword>
<proteinExistence type="predicted"/>
<protein>
    <recommendedName>
        <fullName evidence="5">HTH tetR-type domain-containing protein</fullName>
    </recommendedName>
</protein>
<feature type="domain" description="HTH tetR-type" evidence="5">
    <location>
        <begin position="59"/>
        <end position="120"/>
    </location>
</feature>
<evidence type="ECO:0000256" key="1">
    <source>
        <dbReference type="ARBA" id="ARBA00023015"/>
    </source>
</evidence>
<reference evidence="6 7" key="1">
    <citation type="journal article" date="2019" name="Emerg. Microbes Infect.">
        <title>Comprehensive subspecies identification of 175 nontuberculous mycobacteria species based on 7547 genomic profiles.</title>
        <authorList>
            <person name="Matsumoto Y."/>
            <person name="Kinjo T."/>
            <person name="Motooka D."/>
            <person name="Nabeya D."/>
            <person name="Jung N."/>
            <person name="Uechi K."/>
            <person name="Horii T."/>
            <person name="Iida T."/>
            <person name="Fujita J."/>
            <person name="Nakamura S."/>
        </authorList>
    </citation>
    <scope>NUCLEOTIDE SEQUENCE [LARGE SCALE GENOMIC DNA]</scope>
    <source>
        <strain evidence="6 7">JCM 30622</strain>
    </source>
</reference>
<evidence type="ECO:0000256" key="4">
    <source>
        <dbReference type="PROSITE-ProRule" id="PRU00335"/>
    </source>
</evidence>
<keyword evidence="2 4" id="KW-0238">DNA-binding</keyword>
<dbReference type="InterPro" id="IPR050109">
    <property type="entry name" value="HTH-type_TetR-like_transc_reg"/>
</dbReference>
<dbReference type="PROSITE" id="PS50977">
    <property type="entry name" value="HTH_TETR_2"/>
    <property type="match status" value="1"/>
</dbReference>
<feature type="DNA-binding region" description="H-T-H motif" evidence="4">
    <location>
        <begin position="83"/>
        <end position="102"/>
    </location>
</feature>
<dbReference type="InterPro" id="IPR049397">
    <property type="entry name" value="EthR_C"/>
</dbReference>
<sequence length="255" mass="28585">MPRLTVPSAAIVSWCDRVLGVKWRCEQRRMVIIGVVRAQPSSSRRRAELVVKRNPTAAAKFQRRLADAIERLVDDETSYGELSVDQLIGEAGVARSTFYKYFGDKSGLLSSLVGAVRDDFLHAATSWLAMTAGGTRAEYEESFRIIFGAYRSHRVVMRCIVEQSTQDDVIGAHFREMMAVFVAAVEHHVREGQRTGVIAATRSASDLAIWLTWMLEYGQMQLIGPADERTVEKYTAAVTDIVWRTLYTSPVHGVR</sequence>
<evidence type="ECO:0000256" key="2">
    <source>
        <dbReference type="ARBA" id="ARBA00023125"/>
    </source>
</evidence>
<dbReference type="PANTHER" id="PTHR30055">
    <property type="entry name" value="HTH-TYPE TRANSCRIPTIONAL REGULATOR RUTR"/>
    <property type="match status" value="1"/>
</dbReference>
<dbReference type="InterPro" id="IPR036271">
    <property type="entry name" value="Tet_transcr_reg_TetR-rel_C_sf"/>
</dbReference>
<dbReference type="SUPFAM" id="SSF48498">
    <property type="entry name" value="Tetracyclin repressor-like, C-terminal domain"/>
    <property type="match status" value="1"/>
</dbReference>
<dbReference type="Proteomes" id="UP000466578">
    <property type="component" value="Chromosome"/>
</dbReference>
<organism evidence="6 7">
    <name type="scientific">Mycobacterium paraintracellulare</name>
    <dbReference type="NCBI Taxonomy" id="1138383"/>
    <lineage>
        <taxon>Bacteria</taxon>
        <taxon>Bacillati</taxon>
        <taxon>Actinomycetota</taxon>
        <taxon>Actinomycetes</taxon>
        <taxon>Mycobacteriales</taxon>
        <taxon>Mycobacteriaceae</taxon>
        <taxon>Mycobacterium</taxon>
        <taxon>Mycobacterium avium complex (MAC)</taxon>
    </lineage>
</organism>
<evidence type="ECO:0000259" key="5">
    <source>
        <dbReference type="PROSITE" id="PS50977"/>
    </source>
</evidence>
<dbReference type="SUPFAM" id="SSF46689">
    <property type="entry name" value="Homeodomain-like"/>
    <property type="match status" value="1"/>
</dbReference>